<evidence type="ECO:0000256" key="4">
    <source>
        <dbReference type="ARBA" id="ARBA00022806"/>
    </source>
</evidence>
<evidence type="ECO:0000256" key="10">
    <source>
        <dbReference type="ARBA" id="ARBA00048988"/>
    </source>
</evidence>
<dbReference type="CDD" id="cd17932">
    <property type="entry name" value="DEXQc_UvrD"/>
    <property type="match status" value="1"/>
</dbReference>
<dbReference type="InterPro" id="IPR013986">
    <property type="entry name" value="DExx_box_DNA_helicase_dom_sf"/>
</dbReference>
<evidence type="ECO:0000256" key="9">
    <source>
        <dbReference type="ARBA" id="ARBA00034808"/>
    </source>
</evidence>
<comment type="catalytic activity">
    <reaction evidence="10">
        <text>ATP + H2O = ADP + phosphate + H(+)</text>
        <dbReference type="Rhea" id="RHEA:13065"/>
        <dbReference type="ChEBI" id="CHEBI:15377"/>
        <dbReference type="ChEBI" id="CHEBI:15378"/>
        <dbReference type="ChEBI" id="CHEBI:30616"/>
        <dbReference type="ChEBI" id="CHEBI:43474"/>
        <dbReference type="ChEBI" id="CHEBI:456216"/>
        <dbReference type="EC" id="5.6.2.4"/>
    </reaction>
</comment>
<name>A0ABT7LB31_9BACI</name>
<dbReference type="Gene3D" id="1.10.10.160">
    <property type="match status" value="1"/>
</dbReference>
<evidence type="ECO:0000256" key="5">
    <source>
        <dbReference type="ARBA" id="ARBA00022840"/>
    </source>
</evidence>
<dbReference type="Pfam" id="PF13361">
    <property type="entry name" value="UvrD_C"/>
    <property type="match status" value="1"/>
</dbReference>
<evidence type="ECO:0000256" key="11">
    <source>
        <dbReference type="PROSITE-ProRule" id="PRU00560"/>
    </source>
</evidence>
<evidence type="ECO:0000256" key="7">
    <source>
        <dbReference type="ARBA" id="ARBA00023235"/>
    </source>
</evidence>
<dbReference type="InterPro" id="IPR027417">
    <property type="entry name" value="P-loop_NTPase"/>
</dbReference>
<dbReference type="InterPro" id="IPR025916">
    <property type="entry name" value="YdjO"/>
</dbReference>
<evidence type="ECO:0000256" key="8">
    <source>
        <dbReference type="ARBA" id="ARBA00034617"/>
    </source>
</evidence>
<dbReference type="Pfam" id="PF00580">
    <property type="entry name" value="UvrD-helicase"/>
    <property type="match status" value="1"/>
</dbReference>
<comment type="catalytic activity">
    <reaction evidence="8">
        <text>Couples ATP hydrolysis with the unwinding of duplex DNA by translocating in the 3'-5' direction.</text>
        <dbReference type="EC" id="5.6.2.4"/>
    </reaction>
</comment>
<feature type="domain" description="UvrD-like helicase ATP-binding" evidence="12">
    <location>
        <begin position="51"/>
        <end position="325"/>
    </location>
</feature>
<dbReference type="InterPro" id="IPR000212">
    <property type="entry name" value="DNA_helicase_UvrD/REP"/>
</dbReference>
<dbReference type="PROSITE" id="PS51198">
    <property type="entry name" value="UVRD_HELICASE_ATP_BIND"/>
    <property type="match status" value="1"/>
</dbReference>
<dbReference type="InterPro" id="IPR014017">
    <property type="entry name" value="DNA_helicase_UvrD-like_C"/>
</dbReference>
<keyword evidence="5 11" id="KW-0067">ATP-binding</keyword>
<protein>
    <recommendedName>
        <fullName evidence="9">DNA 3'-5' helicase</fullName>
        <ecNumber evidence="9">5.6.2.4</ecNumber>
    </recommendedName>
</protein>
<dbReference type="EC" id="5.6.2.4" evidence="9"/>
<keyword evidence="15" id="KW-1185">Reference proteome</keyword>
<dbReference type="SUPFAM" id="SSF52540">
    <property type="entry name" value="P-loop containing nucleoside triphosphate hydrolases"/>
    <property type="match status" value="1"/>
</dbReference>
<dbReference type="EMBL" id="JASTZU010000063">
    <property type="protein sequence ID" value="MDL4843074.1"/>
    <property type="molecule type" value="Genomic_DNA"/>
</dbReference>
<reference evidence="14 15" key="1">
    <citation type="submission" date="2023-06" db="EMBL/GenBank/DDBJ databases">
        <title>Aquibacillus rhizosphaerae LR5S19.</title>
        <authorList>
            <person name="Sun J.-Q."/>
        </authorList>
    </citation>
    <scope>NUCLEOTIDE SEQUENCE [LARGE SCALE GENOMIC DNA]</scope>
    <source>
        <strain evidence="14 15">LR5S19</strain>
    </source>
</reference>
<dbReference type="PANTHER" id="PTHR11070:SF2">
    <property type="entry name" value="ATP-DEPENDENT DNA HELICASE SRS2"/>
    <property type="match status" value="1"/>
</dbReference>
<dbReference type="PROSITE" id="PS51217">
    <property type="entry name" value="UVRD_HELICASE_CTER"/>
    <property type="match status" value="1"/>
</dbReference>
<organism evidence="14 15">
    <name type="scientific">Aquibacillus rhizosphaerae</name>
    <dbReference type="NCBI Taxonomy" id="3051431"/>
    <lineage>
        <taxon>Bacteria</taxon>
        <taxon>Bacillati</taxon>
        <taxon>Bacillota</taxon>
        <taxon>Bacilli</taxon>
        <taxon>Bacillales</taxon>
        <taxon>Bacillaceae</taxon>
        <taxon>Aquibacillus</taxon>
    </lineage>
</organism>
<dbReference type="CDD" id="cd18807">
    <property type="entry name" value="SF1_C_UvrD"/>
    <property type="match status" value="1"/>
</dbReference>
<keyword evidence="7" id="KW-0413">Isomerase</keyword>
<evidence type="ECO:0000256" key="6">
    <source>
        <dbReference type="ARBA" id="ARBA00023125"/>
    </source>
</evidence>
<accession>A0ABT7LB31</accession>
<dbReference type="RefSeq" id="WP_285934366.1">
    <property type="nucleotide sequence ID" value="NZ_JASTZU010000063.1"/>
</dbReference>
<comment type="caution">
    <text evidence="14">The sequence shown here is derived from an EMBL/GenBank/DDBJ whole genome shotgun (WGS) entry which is preliminary data.</text>
</comment>
<dbReference type="Gene3D" id="3.40.50.300">
    <property type="entry name" value="P-loop containing nucleotide triphosphate hydrolases"/>
    <property type="match status" value="2"/>
</dbReference>
<evidence type="ECO:0000259" key="13">
    <source>
        <dbReference type="PROSITE" id="PS51217"/>
    </source>
</evidence>
<dbReference type="Gene3D" id="1.10.486.10">
    <property type="entry name" value="PCRA, domain 4"/>
    <property type="match status" value="1"/>
</dbReference>
<proteinExistence type="inferred from homology"/>
<evidence type="ECO:0000256" key="2">
    <source>
        <dbReference type="ARBA" id="ARBA00022741"/>
    </source>
</evidence>
<dbReference type="InterPro" id="IPR014016">
    <property type="entry name" value="UvrD-like_ATP-bd"/>
</dbReference>
<dbReference type="Pfam" id="PF14169">
    <property type="entry name" value="YdjO"/>
    <property type="match status" value="1"/>
</dbReference>
<sequence length="741" mass="84697">MIITKEFTTTPSGTQKSISDATLADTTTSVDLINDQDNDASFFRSLEEQGIKLNKPQIDAVRHFDGPALVLAGAGSGKTRVLTSRAGYLITIKKVSPKQIMLVTFTKKASEEMKQRISQLSGLNAQMVNSITIGTFHSIFFRLLRSKGFNQQVLSNEKRKQLAIKLILKEKQLHEAYEPETLLAILSSFKNKLKTVSDMPSKTAIEKEIKDILNHYEDWKKQNNYIDFDDMLTECYHLLINDQQLLQSMQKRFQYILCDEWQDTNPVQFELIKLIAKPHNNLFVVGDDDQTIYSFNGADSSIILNYESLYPTANCLTLDINYRSTASILGLANEVIQLNTQRHKKTLKATKTSVESPLYSRPTTTDDEAVAILKKITDDVQSGRRDYSDFAILHRTNSSSRAIFDQLVVQGIPFISFTKGETFYEQPLVKPVIDYLRLSIQPDNLKALPSILPTLFLNREKAMYHIEAEQLINPRRNPLKHLTSLRGLQPFQKKQVEERISIIKTLKEIKPTQAIKMIRRFYDNYLDANERKNVTLHREIIIETLSEIEAASSKYTTVAEFIEFVDNVIDKNKEMETIRRTQDPNAVSLMTIHRTKGLEYPVIFLIGASEGILPHSSAIEASDRKDLISDQKGKHKIDAAIEEERRLAYVAITRAEQELYISSPSYYRGEQVEVSRFLTDPFMPKAEQTNNNTSKSQELVWDCTSTTCKCWMRITTQEETVQNTRECPMCKGVMKHAVRNL</sequence>
<evidence type="ECO:0000256" key="3">
    <source>
        <dbReference type="ARBA" id="ARBA00022801"/>
    </source>
</evidence>
<evidence type="ECO:0000313" key="15">
    <source>
        <dbReference type="Proteomes" id="UP001235343"/>
    </source>
</evidence>
<keyword evidence="4 11" id="KW-0347">Helicase</keyword>
<evidence type="ECO:0000256" key="1">
    <source>
        <dbReference type="ARBA" id="ARBA00009922"/>
    </source>
</evidence>
<gene>
    <name evidence="14" type="ORF">QQS35_21790</name>
</gene>
<feature type="binding site" evidence="11">
    <location>
        <begin position="72"/>
        <end position="79"/>
    </location>
    <ligand>
        <name>ATP</name>
        <dbReference type="ChEBI" id="CHEBI:30616"/>
    </ligand>
</feature>
<keyword evidence="2 11" id="KW-0547">Nucleotide-binding</keyword>
<feature type="domain" description="UvrD-like helicase C-terminal" evidence="13">
    <location>
        <begin position="326"/>
        <end position="597"/>
    </location>
</feature>
<evidence type="ECO:0000313" key="14">
    <source>
        <dbReference type="EMBL" id="MDL4843074.1"/>
    </source>
</evidence>
<keyword evidence="3 11" id="KW-0378">Hydrolase</keyword>
<comment type="similarity">
    <text evidence="1">Belongs to the helicase family. UvrD subfamily.</text>
</comment>
<keyword evidence="6" id="KW-0238">DNA-binding</keyword>
<dbReference type="PANTHER" id="PTHR11070">
    <property type="entry name" value="UVRD / RECB / PCRA DNA HELICASE FAMILY MEMBER"/>
    <property type="match status" value="1"/>
</dbReference>
<evidence type="ECO:0000259" key="12">
    <source>
        <dbReference type="PROSITE" id="PS51198"/>
    </source>
</evidence>
<dbReference type="Proteomes" id="UP001235343">
    <property type="component" value="Unassembled WGS sequence"/>
</dbReference>